<dbReference type="InterPro" id="IPR027417">
    <property type="entry name" value="P-loop_NTPase"/>
</dbReference>
<keyword evidence="3 11" id="KW-0808">Transferase</keyword>
<evidence type="ECO:0000256" key="6">
    <source>
        <dbReference type="ARBA" id="ARBA00022932"/>
    </source>
</evidence>
<dbReference type="EC" id="2.7.7.7" evidence="1"/>
<evidence type="ECO:0000256" key="1">
    <source>
        <dbReference type="ARBA" id="ARBA00012417"/>
    </source>
</evidence>
<gene>
    <name evidence="11" type="primary">holA</name>
    <name evidence="11" type="ORF">D8S85_01350</name>
</gene>
<dbReference type="PANTHER" id="PTHR34388:SF1">
    <property type="entry name" value="DNA POLYMERASE III SUBUNIT DELTA"/>
    <property type="match status" value="1"/>
</dbReference>
<dbReference type="GO" id="GO:0003677">
    <property type="term" value="F:DNA binding"/>
    <property type="evidence" value="ECO:0007669"/>
    <property type="project" value="InterPro"/>
</dbReference>
<evidence type="ECO:0000259" key="10">
    <source>
        <dbReference type="Pfam" id="PF21694"/>
    </source>
</evidence>
<evidence type="ECO:0000256" key="2">
    <source>
        <dbReference type="ARBA" id="ARBA00017703"/>
    </source>
</evidence>
<dbReference type="GO" id="GO:0003887">
    <property type="term" value="F:DNA-directed DNA polymerase activity"/>
    <property type="evidence" value="ECO:0007669"/>
    <property type="project" value="UniProtKB-KW"/>
</dbReference>
<dbReference type="NCBIfam" id="TIGR01128">
    <property type="entry name" value="holA"/>
    <property type="match status" value="1"/>
</dbReference>
<evidence type="ECO:0000256" key="8">
    <source>
        <dbReference type="ARBA" id="ARBA00049244"/>
    </source>
</evidence>
<dbReference type="GO" id="GO:0006261">
    <property type="term" value="P:DNA-templated DNA replication"/>
    <property type="evidence" value="ECO:0007669"/>
    <property type="project" value="TreeGrafter"/>
</dbReference>
<dbReference type="GO" id="GO:0009360">
    <property type="term" value="C:DNA polymerase III complex"/>
    <property type="evidence" value="ECO:0007669"/>
    <property type="project" value="InterPro"/>
</dbReference>
<sequence>MKYEEIVADLKVGKYAPIYFLSGEESYFLDDIAARIEKNALTEDEKAFNQTILYGNDVSMTTVTDTARRFPMMSQRQVVIVKEAQNIRDFENLLPYIDHLQPTTILVFLYKNKKPDKRKGVFKKLSSSSHCVYFESAKLYENKIPDWIISYCKDKKYMISLKAAGILAESLGNDLSKVANELDKLMLLLPGGGEIKENLVEEHTGISKEFNTFELTAAIIQMDHLKANRIVNYFEANPKNNPLVLTISMLFRYFLNLLTYHYQKKTTPNQQEMARLLGINLYFLKDYTEGAKRYNAMKCANIISWLREYDLKSKGVGNANISDGELLKELIFKIMH</sequence>
<dbReference type="InterPro" id="IPR008921">
    <property type="entry name" value="DNA_pol3_clamp-load_cplx_C"/>
</dbReference>
<dbReference type="InterPro" id="IPR010372">
    <property type="entry name" value="DNA_pol3_delta_N"/>
</dbReference>
<comment type="similarity">
    <text evidence="7">Belongs to the DNA polymerase HolA subunit family.</text>
</comment>
<name>A0A3Q9INS5_9BACT</name>
<accession>A0A3Q9INS5</accession>
<protein>
    <recommendedName>
        <fullName evidence="2">DNA polymerase III subunit delta</fullName>
        <ecNumber evidence="1">2.7.7.7</ecNumber>
    </recommendedName>
</protein>
<keyword evidence="12" id="KW-1185">Reference proteome</keyword>
<keyword evidence="5" id="KW-0235">DNA replication</keyword>
<dbReference type="SUPFAM" id="SSF52540">
    <property type="entry name" value="P-loop containing nucleoside triphosphate hydrolases"/>
    <property type="match status" value="1"/>
</dbReference>
<dbReference type="EMBL" id="CP032819">
    <property type="protein sequence ID" value="AZS28329.1"/>
    <property type="molecule type" value="Genomic_DNA"/>
</dbReference>
<evidence type="ECO:0000259" key="9">
    <source>
        <dbReference type="Pfam" id="PF06144"/>
    </source>
</evidence>
<organism evidence="11 12">
    <name type="scientific">Butyricimonas faecalis</name>
    <dbReference type="NCBI Taxonomy" id="2093856"/>
    <lineage>
        <taxon>Bacteria</taxon>
        <taxon>Pseudomonadati</taxon>
        <taxon>Bacteroidota</taxon>
        <taxon>Bacteroidia</taxon>
        <taxon>Bacteroidales</taxon>
        <taxon>Odoribacteraceae</taxon>
        <taxon>Butyricimonas</taxon>
    </lineage>
</organism>
<evidence type="ECO:0000256" key="4">
    <source>
        <dbReference type="ARBA" id="ARBA00022695"/>
    </source>
</evidence>
<dbReference type="OrthoDB" id="1172326at2"/>
<dbReference type="KEGG" id="buy:D8S85_01350"/>
<feature type="domain" description="DNA polymerase III delta subunit-like C-terminal" evidence="10">
    <location>
        <begin position="211"/>
        <end position="314"/>
    </location>
</feature>
<dbReference type="Gene3D" id="1.20.272.10">
    <property type="match status" value="1"/>
</dbReference>
<evidence type="ECO:0000256" key="3">
    <source>
        <dbReference type="ARBA" id="ARBA00022679"/>
    </source>
</evidence>
<dbReference type="RefSeq" id="WP_127074728.1">
    <property type="nucleotide sequence ID" value="NZ_CP032819.1"/>
</dbReference>
<keyword evidence="6" id="KW-0239">DNA-directed DNA polymerase</keyword>
<dbReference type="AlphaFoldDB" id="A0A3Q9INS5"/>
<proteinExistence type="inferred from homology"/>
<dbReference type="InterPro" id="IPR005790">
    <property type="entry name" value="DNA_polIII_delta"/>
</dbReference>
<evidence type="ECO:0000256" key="5">
    <source>
        <dbReference type="ARBA" id="ARBA00022705"/>
    </source>
</evidence>
<dbReference type="SUPFAM" id="SSF48019">
    <property type="entry name" value="post-AAA+ oligomerization domain-like"/>
    <property type="match status" value="1"/>
</dbReference>
<evidence type="ECO:0000313" key="12">
    <source>
        <dbReference type="Proteomes" id="UP000270673"/>
    </source>
</evidence>
<dbReference type="InterPro" id="IPR048466">
    <property type="entry name" value="DNA_pol3_delta-like_C"/>
</dbReference>
<dbReference type="Pfam" id="PF06144">
    <property type="entry name" value="DNA_pol3_delta"/>
    <property type="match status" value="1"/>
</dbReference>
<dbReference type="Gene3D" id="3.40.50.300">
    <property type="entry name" value="P-loop containing nucleotide triphosphate hydrolases"/>
    <property type="match status" value="1"/>
</dbReference>
<dbReference type="Pfam" id="PF21694">
    <property type="entry name" value="DNA_pol3_delta_C"/>
    <property type="match status" value="1"/>
</dbReference>
<evidence type="ECO:0000256" key="7">
    <source>
        <dbReference type="ARBA" id="ARBA00034754"/>
    </source>
</evidence>
<feature type="domain" description="DNA polymerase III delta N-terminal" evidence="9">
    <location>
        <begin position="19"/>
        <end position="132"/>
    </location>
</feature>
<evidence type="ECO:0000313" key="11">
    <source>
        <dbReference type="EMBL" id="AZS28329.1"/>
    </source>
</evidence>
<dbReference type="Proteomes" id="UP000270673">
    <property type="component" value="Chromosome"/>
</dbReference>
<reference evidence="11 12" key="1">
    <citation type="submission" date="2018-10" db="EMBL/GenBank/DDBJ databases">
        <title>Butyricimonas faecalis sp. nov., isolated from human faeces and emended description of the genus Butyricimonas.</title>
        <authorList>
            <person name="Le Roy T."/>
            <person name="Van der Smissen P."/>
            <person name="Paquot A."/>
            <person name="Delzenne N."/>
            <person name="Muccioli G."/>
            <person name="Collet J.-F."/>
            <person name="Cani P.D."/>
        </authorList>
    </citation>
    <scope>NUCLEOTIDE SEQUENCE [LARGE SCALE GENOMIC DNA]</scope>
    <source>
        <strain evidence="11 12">H184</strain>
    </source>
</reference>
<comment type="catalytic activity">
    <reaction evidence="8">
        <text>DNA(n) + a 2'-deoxyribonucleoside 5'-triphosphate = DNA(n+1) + diphosphate</text>
        <dbReference type="Rhea" id="RHEA:22508"/>
        <dbReference type="Rhea" id="RHEA-COMP:17339"/>
        <dbReference type="Rhea" id="RHEA-COMP:17340"/>
        <dbReference type="ChEBI" id="CHEBI:33019"/>
        <dbReference type="ChEBI" id="CHEBI:61560"/>
        <dbReference type="ChEBI" id="CHEBI:173112"/>
        <dbReference type="EC" id="2.7.7.7"/>
    </reaction>
</comment>
<dbReference type="Gene3D" id="1.10.8.60">
    <property type="match status" value="1"/>
</dbReference>
<keyword evidence="4 11" id="KW-0548">Nucleotidyltransferase</keyword>
<dbReference type="PANTHER" id="PTHR34388">
    <property type="entry name" value="DNA POLYMERASE III SUBUNIT DELTA"/>
    <property type="match status" value="1"/>
</dbReference>